<organism evidence="4 5">
    <name type="scientific">Platanthera zijinensis</name>
    <dbReference type="NCBI Taxonomy" id="2320716"/>
    <lineage>
        <taxon>Eukaryota</taxon>
        <taxon>Viridiplantae</taxon>
        <taxon>Streptophyta</taxon>
        <taxon>Embryophyta</taxon>
        <taxon>Tracheophyta</taxon>
        <taxon>Spermatophyta</taxon>
        <taxon>Magnoliopsida</taxon>
        <taxon>Liliopsida</taxon>
        <taxon>Asparagales</taxon>
        <taxon>Orchidaceae</taxon>
        <taxon>Orchidoideae</taxon>
        <taxon>Orchideae</taxon>
        <taxon>Orchidinae</taxon>
        <taxon>Platanthera</taxon>
    </lineage>
</organism>
<feature type="region of interest" description="Disordered" evidence="1">
    <location>
        <begin position="239"/>
        <end position="270"/>
    </location>
</feature>
<feature type="domain" description="DUF630" evidence="3">
    <location>
        <begin position="1"/>
        <end position="59"/>
    </location>
</feature>
<dbReference type="PANTHER" id="PTHR21450">
    <property type="entry name" value="PROTEIN ALTERED PHOSPHATE STARVATION RESPONSE 1"/>
    <property type="match status" value="1"/>
</dbReference>
<feature type="region of interest" description="Disordered" evidence="1">
    <location>
        <begin position="167"/>
        <end position="202"/>
    </location>
</feature>
<evidence type="ECO:0000313" key="4">
    <source>
        <dbReference type="EMBL" id="KAK8956888.1"/>
    </source>
</evidence>
<proteinExistence type="predicted"/>
<dbReference type="AlphaFoldDB" id="A0AAP0C0K8"/>
<keyword evidence="5" id="KW-1185">Reference proteome</keyword>
<comment type="caution">
    <text evidence="4">The sequence shown here is derived from an EMBL/GenBank/DDBJ whole genome shotgun (WGS) entry which is preliminary data.</text>
</comment>
<gene>
    <name evidence="4" type="ORF">KSP39_PZI001363</name>
</gene>
<evidence type="ECO:0000256" key="1">
    <source>
        <dbReference type="SAM" id="MobiDB-lite"/>
    </source>
</evidence>
<evidence type="ECO:0000259" key="2">
    <source>
        <dbReference type="Pfam" id="PF04782"/>
    </source>
</evidence>
<dbReference type="Pfam" id="PF04782">
    <property type="entry name" value="DUF632"/>
    <property type="match status" value="1"/>
</dbReference>
<feature type="compositionally biased region" description="Polar residues" evidence="1">
    <location>
        <begin position="82"/>
        <end position="102"/>
    </location>
</feature>
<feature type="compositionally biased region" description="Polar residues" evidence="1">
    <location>
        <begin position="170"/>
        <end position="189"/>
    </location>
</feature>
<dbReference type="InterPro" id="IPR006867">
    <property type="entry name" value="DUF632"/>
</dbReference>
<dbReference type="Pfam" id="PF04783">
    <property type="entry name" value="DUF630"/>
    <property type="match status" value="1"/>
</dbReference>
<dbReference type="InterPro" id="IPR006868">
    <property type="entry name" value="DUF630"/>
</dbReference>
<evidence type="ECO:0000313" key="5">
    <source>
        <dbReference type="Proteomes" id="UP001418222"/>
    </source>
</evidence>
<dbReference type="PANTHER" id="PTHR21450:SF6">
    <property type="entry name" value="EXPRESSED PROTEIN"/>
    <property type="match status" value="1"/>
</dbReference>
<protein>
    <submittedName>
        <fullName evidence="4">Uncharacterized protein</fullName>
    </submittedName>
</protein>
<evidence type="ECO:0000259" key="3">
    <source>
        <dbReference type="Pfam" id="PF04783"/>
    </source>
</evidence>
<dbReference type="EMBL" id="JBBWWQ010000001">
    <property type="protein sequence ID" value="KAK8956888.1"/>
    <property type="molecule type" value="Genomic_DNA"/>
</dbReference>
<feature type="region of interest" description="Disordered" evidence="1">
    <location>
        <begin position="64"/>
        <end position="104"/>
    </location>
</feature>
<feature type="domain" description="DUF632" evidence="2">
    <location>
        <begin position="362"/>
        <end position="708"/>
    </location>
</feature>
<reference evidence="4 5" key="1">
    <citation type="journal article" date="2022" name="Nat. Plants">
        <title>Genomes of leafy and leafless Platanthera orchids illuminate the evolution of mycoheterotrophy.</title>
        <authorList>
            <person name="Li M.H."/>
            <person name="Liu K.W."/>
            <person name="Li Z."/>
            <person name="Lu H.C."/>
            <person name="Ye Q.L."/>
            <person name="Zhang D."/>
            <person name="Wang J.Y."/>
            <person name="Li Y.F."/>
            <person name="Zhong Z.M."/>
            <person name="Liu X."/>
            <person name="Yu X."/>
            <person name="Liu D.K."/>
            <person name="Tu X.D."/>
            <person name="Liu B."/>
            <person name="Hao Y."/>
            <person name="Liao X.Y."/>
            <person name="Jiang Y.T."/>
            <person name="Sun W.H."/>
            <person name="Chen J."/>
            <person name="Chen Y.Q."/>
            <person name="Ai Y."/>
            <person name="Zhai J.W."/>
            <person name="Wu S.S."/>
            <person name="Zhou Z."/>
            <person name="Hsiao Y.Y."/>
            <person name="Wu W.L."/>
            <person name="Chen Y.Y."/>
            <person name="Lin Y.F."/>
            <person name="Hsu J.L."/>
            <person name="Li C.Y."/>
            <person name="Wang Z.W."/>
            <person name="Zhao X."/>
            <person name="Zhong W.Y."/>
            <person name="Ma X.K."/>
            <person name="Ma L."/>
            <person name="Huang J."/>
            <person name="Chen G.Z."/>
            <person name="Huang M.Z."/>
            <person name="Huang L."/>
            <person name="Peng D.H."/>
            <person name="Luo Y.B."/>
            <person name="Zou S.Q."/>
            <person name="Chen S.P."/>
            <person name="Lan S."/>
            <person name="Tsai W.C."/>
            <person name="Van de Peer Y."/>
            <person name="Liu Z.J."/>
        </authorList>
    </citation>
    <scope>NUCLEOTIDE SEQUENCE [LARGE SCALE GENOMIC DNA]</scope>
    <source>
        <strain evidence="4">Lor287</strain>
    </source>
</reference>
<dbReference type="Proteomes" id="UP001418222">
    <property type="component" value="Unassembled WGS sequence"/>
</dbReference>
<accession>A0AAP0C0K8</accession>
<sequence length="800" mass="90248">MGTSNSKIEDDKALILCRERKRFVKQALAGRCLLAAAHVSYVQSLRNTGTALRKFVEPEVLDETSMHASTSMAPEPVKPNPRSASPMQNEGSELSPTPSSLSGRFHVNHMTTATIRSMKIEERQPVVLTATVHTLSPSESHAFHLNHMKNAKVPSMTFVERPPDPVRATVQASSPLKSSQPHSEENLASETPPPGTPPWDYFGLFHPLDNQFSVEEGNMRGRSFNNADTFQRFREEEGIPELEDGGDQTSSHDKNDDLLDSGDDFDQRSDEPLVQIYRNRNDESGDPSSDASLAFPLTEIIASEKDQENGENTHTNTGSHHIQETSVVKLFKTSSTTVAVPMNGKEEHVFESESSENDFLLCIKEIEILFLKASESGGEVPRMLEANTLQIRPLFTEEAGYKWKTSTFLSSWFSCCKGEVNLSHAQAPATNEIKYLTWHGSMSSRSSSTRIPFGASSKDEAEDLSNILFGSTCMNSGSHASTLDRLYAWERKLYDEVKASGFIRREYDMKCRLLRLQDSRAESSYRIDKTRAAVKDLHSRIRVAIHRINSISKSIEELRDKELQPQLEELIDGLTRMWAMMVECHKSQYEIISKAGSKAGCKVPTQSESNRRSAMLLQLEISSLCSSFTKWMAAHKSYLQAINNWLLKCVLMAPAPKQKPTRRKQSQFSPRKDVAPPIFVACRDWLALLDELPRKQVEDSLNDLIEVVALFIPRPEKSARFLTSSLSLSRRVKNDERYEEIRQSETSVDWSLNYDSLQSGLVVLFSRLRSFAESALVKFEALQDTINEARVRYDNYDVRR</sequence>
<name>A0AAP0C0K8_9ASPA</name>